<reference evidence="2" key="1">
    <citation type="journal article" date="2022" name="Int. J. Mol. Sci.">
        <title>Draft Genome of Tanacetum Coccineum: Genomic Comparison of Closely Related Tanacetum-Family Plants.</title>
        <authorList>
            <person name="Yamashiro T."/>
            <person name="Shiraishi A."/>
            <person name="Nakayama K."/>
            <person name="Satake H."/>
        </authorList>
    </citation>
    <scope>NUCLEOTIDE SEQUENCE</scope>
</reference>
<sequence>MSVDVARGHDDDGGGDDRPPSHQIGGGCRDQFGPQAIRFEWNDRGTLMPLGDHVAHWANLLGEIVREFPMHFRSWHNISEERKAGVLRKIGKDIELHLAKIYTDNKSSLKVGHWVANPDDGTYDNVVRCAQNAQNRAKSMVICRQGSRSLAVLKDRQDEERLLYEMLRLQGLGTYTDDHIMAIVRRGKQRGHIPGLGRVLARRGRDVLVSPEPRCTYTADVDELKRTNRKLKKQMDMIMKVVRRDDKMSQLLTELQSQYDVGSGSGSGGGGDDEPGDDEDAEEEDEDS</sequence>
<organism evidence="2 3">
    <name type="scientific">Tanacetum coccineum</name>
    <dbReference type="NCBI Taxonomy" id="301880"/>
    <lineage>
        <taxon>Eukaryota</taxon>
        <taxon>Viridiplantae</taxon>
        <taxon>Streptophyta</taxon>
        <taxon>Embryophyta</taxon>
        <taxon>Tracheophyta</taxon>
        <taxon>Spermatophyta</taxon>
        <taxon>Magnoliopsida</taxon>
        <taxon>eudicotyledons</taxon>
        <taxon>Gunneridae</taxon>
        <taxon>Pentapetalae</taxon>
        <taxon>asterids</taxon>
        <taxon>campanulids</taxon>
        <taxon>Asterales</taxon>
        <taxon>Asteraceae</taxon>
        <taxon>Asteroideae</taxon>
        <taxon>Anthemideae</taxon>
        <taxon>Anthemidinae</taxon>
        <taxon>Tanacetum</taxon>
    </lineage>
</organism>
<gene>
    <name evidence="2" type="ORF">Tco_0704760</name>
</gene>
<evidence type="ECO:0000313" key="2">
    <source>
        <dbReference type="EMBL" id="GJS71919.1"/>
    </source>
</evidence>
<dbReference type="Proteomes" id="UP001151760">
    <property type="component" value="Unassembled WGS sequence"/>
</dbReference>
<comment type="caution">
    <text evidence="2">The sequence shown here is derived from an EMBL/GenBank/DDBJ whole genome shotgun (WGS) entry which is preliminary data.</text>
</comment>
<dbReference type="EMBL" id="BQNB010010042">
    <property type="protein sequence ID" value="GJS71919.1"/>
    <property type="molecule type" value="Genomic_DNA"/>
</dbReference>
<feature type="compositionally biased region" description="Acidic residues" evidence="1">
    <location>
        <begin position="271"/>
        <end position="288"/>
    </location>
</feature>
<name>A0ABQ4Y2L2_9ASTR</name>
<evidence type="ECO:0000313" key="3">
    <source>
        <dbReference type="Proteomes" id="UP001151760"/>
    </source>
</evidence>
<feature type="compositionally biased region" description="Basic and acidic residues" evidence="1">
    <location>
        <begin position="1"/>
        <end position="20"/>
    </location>
</feature>
<keyword evidence="3" id="KW-1185">Reference proteome</keyword>
<proteinExistence type="predicted"/>
<reference evidence="2" key="2">
    <citation type="submission" date="2022-01" db="EMBL/GenBank/DDBJ databases">
        <authorList>
            <person name="Yamashiro T."/>
            <person name="Shiraishi A."/>
            <person name="Satake H."/>
            <person name="Nakayama K."/>
        </authorList>
    </citation>
    <scope>NUCLEOTIDE SEQUENCE</scope>
</reference>
<protein>
    <submittedName>
        <fullName evidence="2">Uncharacterized protein</fullName>
    </submittedName>
</protein>
<accession>A0ABQ4Y2L2</accession>
<feature type="region of interest" description="Disordered" evidence="1">
    <location>
        <begin position="1"/>
        <end position="29"/>
    </location>
</feature>
<evidence type="ECO:0000256" key="1">
    <source>
        <dbReference type="SAM" id="MobiDB-lite"/>
    </source>
</evidence>
<feature type="region of interest" description="Disordered" evidence="1">
    <location>
        <begin position="253"/>
        <end position="288"/>
    </location>
</feature>